<dbReference type="OrthoDB" id="32865at2"/>
<dbReference type="InterPro" id="IPR008554">
    <property type="entry name" value="Glutaredoxin-like"/>
</dbReference>
<dbReference type="SUPFAM" id="SSF52833">
    <property type="entry name" value="Thioredoxin-like"/>
    <property type="match status" value="1"/>
</dbReference>
<name>A0A3D8PM39_9BACI</name>
<organism evidence="1 2">
    <name type="scientific">Oceanobacillus arenosus</name>
    <dbReference type="NCBI Taxonomy" id="1229153"/>
    <lineage>
        <taxon>Bacteria</taxon>
        <taxon>Bacillati</taxon>
        <taxon>Bacillota</taxon>
        <taxon>Bacilli</taxon>
        <taxon>Bacillales</taxon>
        <taxon>Bacillaceae</taxon>
        <taxon>Oceanobacillus</taxon>
    </lineage>
</organism>
<dbReference type="RefSeq" id="WP_115774365.1">
    <property type="nucleotide sequence ID" value="NZ_PIOC01000024.1"/>
</dbReference>
<protein>
    <submittedName>
        <fullName evidence="1">Glutaredoxin family protein</fullName>
    </submittedName>
</protein>
<dbReference type="EMBL" id="PIOC01000024">
    <property type="protein sequence ID" value="RDW16567.1"/>
    <property type="molecule type" value="Genomic_DNA"/>
</dbReference>
<dbReference type="PANTHER" id="PTHR33558:SF1">
    <property type="entry name" value="GLUTAREDOXIN-LIKE PROTEIN C5ORF63 HOMOLOG"/>
    <property type="match status" value="1"/>
</dbReference>
<dbReference type="AlphaFoldDB" id="A0A3D8PM39"/>
<dbReference type="InterPro" id="IPR036249">
    <property type="entry name" value="Thioredoxin-like_sf"/>
</dbReference>
<sequence>MRKVTLYMKENCSLCMEAETLLSLFKKDYPYELEEKDIYEDDGLLEQYQLSIPVIELNGKQLNCEEMNYASIEKLLKESSR</sequence>
<gene>
    <name evidence="1" type="ORF">CWR48_16110</name>
</gene>
<reference evidence="2" key="1">
    <citation type="submission" date="2017-11" db="EMBL/GenBank/DDBJ databases">
        <authorList>
            <person name="Zhu W."/>
        </authorList>
    </citation>
    <scope>NUCLEOTIDE SEQUENCE [LARGE SCALE GENOMIC DNA]</scope>
    <source>
        <strain evidence="2">CAU 1183</strain>
    </source>
</reference>
<dbReference type="Proteomes" id="UP000257143">
    <property type="component" value="Unassembled WGS sequence"/>
</dbReference>
<dbReference type="Pfam" id="PF05768">
    <property type="entry name" value="Glrx-like"/>
    <property type="match status" value="1"/>
</dbReference>
<dbReference type="Gene3D" id="3.40.30.10">
    <property type="entry name" value="Glutaredoxin"/>
    <property type="match status" value="1"/>
</dbReference>
<proteinExistence type="predicted"/>
<dbReference type="PANTHER" id="PTHR33558">
    <property type="entry name" value="GLUTAREDOXIN-LIKE PROTEIN C5ORF63 HOMOLOG"/>
    <property type="match status" value="1"/>
</dbReference>
<comment type="caution">
    <text evidence="1">The sequence shown here is derived from an EMBL/GenBank/DDBJ whole genome shotgun (WGS) entry which is preliminary data.</text>
</comment>
<evidence type="ECO:0000313" key="2">
    <source>
        <dbReference type="Proteomes" id="UP000257143"/>
    </source>
</evidence>
<accession>A0A3D8PM39</accession>
<dbReference type="InterPro" id="IPR052565">
    <property type="entry name" value="Glutaredoxin-like_YDR286C"/>
</dbReference>
<evidence type="ECO:0000313" key="1">
    <source>
        <dbReference type="EMBL" id="RDW16567.1"/>
    </source>
</evidence>
<keyword evidence="2" id="KW-1185">Reference proteome</keyword>